<evidence type="ECO:0000313" key="3">
    <source>
        <dbReference type="EMBL" id="SMH27785.1"/>
    </source>
</evidence>
<dbReference type="GO" id="GO:0006950">
    <property type="term" value="P:response to stress"/>
    <property type="evidence" value="ECO:0007669"/>
    <property type="project" value="TreeGrafter"/>
</dbReference>
<evidence type="ECO:0000313" key="4">
    <source>
        <dbReference type="Proteomes" id="UP000193083"/>
    </source>
</evidence>
<keyword evidence="4" id="KW-1185">Reference proteome</keyword>
<dbReference type="AlphaFoldDB" id="A0A1X7MSU3"/>
<accession>A0A1X7MSU3</accession>
<dbReference type="SMART" id="SM00347">
    <property type="entry name" value="HTH_MARR"/>
    <property type="match status" value="1"/>
</dbReference>
<dbReference type="InterPro" id="IPR000835">
    <property type="entry name" value="HTH_MarR-typ"/>
</dbReference>
<dbReference type="PANTHER" id="PTHR33164">
    <property type="entry name" value="TRANSCRIPTIONAL REGULATOR, MARR FAMILY"/>
    <property type="match status" value="1"/>
</dbReference>
<dbReference type="InterPro" id="IPR039422">
    <property type="entry name" value="MarR/SlyA-like"/>
</dbReference>
<sequence length="167" mass="18901">MNEQVQRTDRLVSVTTDEGQPPESGLDLTYLESTIGYAIRRAQMAVFQDIYRTFAELNVTTVQFSVLAVVADNPGANQADLASALGVERPRMVPIIDSLEKRGLAKRVASVKDRRHRQIFLTDQGRVLLEELKRRFAEHQQRMLQRLGTDHAQTMLGQLWLLAKPNS</sequence>
<dbReference type="Pfam" id="PF12802">
    <property type="entry name" value="MarR_2"/>
    <property type="match status" value="1"/>
</dbReference>
<dbReference type="GO" id="GO:0003700">
    <property type="term" value="F:DNA-binding transcription factor activity"/>
    <property type="evidence" value="ECO:0007669"/>
    <property type="project" value="InterPro"/>
</dbReference>
<feature type="domain" description="HTH marR-type" evidence="2">
    <location>
        <begin position="32"/>
        <end position="164"/>
    </location>
</feature>
<evidence type="ECO:0000256" key="1">
    <source>
        <dbReference type="SAM" id="MobiDB-lite"/>
    </source>
</evidence>
<dbReference type="InterPro" id="IPR036388">
    <property type="entry name" value="WH-like_DNA-bd_sf"/>
</dbReference>
<dbReference type="Proteomes" id="UP000193083">
    <property type="component" value="Unassembled WGS sequence"/>
</dbReference>
<dbReference type="Gene3D" id="1.10.10.10">
    <property type="entry name" value="Winged helix-like DNA-binding domain superfamily/Winged helix DNA-binding domain"/>
    <property type="match status" value="1"/>
</dbReference>
<feature type="region of interest" description="Disordered" evidence="1">
    <location>
        <begin position="1"/>
        <end position="23"/>
    </location>
</feature>
<reference evidence="4" key="1">
    <citation type="submission" date="2017-04" db="EMBL/GenBank/DDBJ databases">
        <authorList>
            <person name="Varghese N."/>
            <person name="Submissions S."/>
        </authorList>
    </citation>
    <scope>NUCLEOTIDE SEQUENCE [LARGE SCALE GENOMIC DNA]</scope>
    <source>
        <strain evidence="4">B5P</strain>
    </source>
</reference>
<evidence type="ECO:0000259" key="2">
    <source>
        <dbReference type="PROSITE" id="PS50995"/>
    </source>
</evidence>
<dbReference type="RefSeq" id="WP_176247413.1">
    <property type="nucleotide sequence ID" value="NZ_FXBL01000004.1"/>
</dbReference>
<dbReference type="SUPFAM" id="SSF46785">
    <property type="entry name" value="Winged helix' DNA-binding domain"/>
    <property type="match status" value="1"/>
</dbReference>
<organism evidence="3 4">
    <name type="scientific">Mesorhizobium australicum</name>
    <dbReference type="NCBI Taxonomy" id="536018"/>
    <lineage>
        <taxon>Bacteria</taxon>
        <taxon>Pseudomonadati</taxon>
        <taxon>Pseudomonadota</taxon>
        <taxon>Alphaproteobacteria</taxon>
        <taxon>Hyphomicrobiales</taxon>
        <taxon>Phyllobacteriaceae</taxon>
        <taxon>Mesorhizobium</taxon>
    </lineage>
</organism>
<dbReference type="PROSITE" id="PS50995">
    <property type="entry name" value="HTH_MARR_2"/>
    <property type="match status" value="1"/>
</dbReference>
<protein>
    <submittedName>
        <fullName evidence="3">Transcriptional regulator, MarR family</fullName>
    </submittedName>
</protein>
<dbReference type="EMBL" id="FXBL01000004">
    <property type="protein sequence ID" value="SMH27785.1"/>
    <property type="molecule type" value="Genomic_DNA"/>
</dbReference>
<dbReference type="InterPro" id="IPR036390">
    <property type="entry name" value="WH_DNA-bd_sf"/>
</dbReference>
<feature type="compositionally biased region" description="Basic and acidic residues" evidence="1">
    <location>
        <begin position="1"/>
        <end position="10"/>
    </location>
</feature>
<proteinExistence type="predicted"/>
<dbReference type="PANTHER" id="PTHR33164:SF89">
    <property type="entry name" value="MARR FAMILY REGULATORY PROTEIN"/>
    <property type="match status" value="1"/>
</dbReference>
<gene>
    <name evidence="3" type="ORF">SAMN02982922_0634</name>
</gene>
<dbReference type="PRINTS" id="PR00598">
    <property type="entry name" value="HTHMARR"/>
</dbReference>
<name>A0A1X7MSU3_9HYPH</name>